<keyword evidence="4" id="KW-1185">Reference proteome</keyword>
<dbReference type="SMART" id="SM00899">
    <property type="entry name" value="FeoA"/>
    <property type="match status" value="1"/>
</dbReference>
<dbReference type="InterPro" id="IPR008988">
    <property type="entry name" value="Transcriptional_repressor_C"/>
</dbReference>
<gene>
    <name evidence="3" type="ORF">SPACI_053520</name>
</gene>
<dbReference type="InterPro" id="IPR007167">
    <property type="entry name" value="Fe-transptr_FeoA-like"/>
</dbReference>
<organism evidence="3 4">
    <name type="scientific">Sporomusa acidovorans (strain ATCC 49682 / DSM 3132 / Mol)</name>
    <dbReference type="NCBI Taxonomy" id="1123286"/>
    <lineage>
        <taxon>Bacteria</taxon>
        <taxon>Bacillati</taxon>
        <taxon>Bacillota</taxon>
        <taxon>Negativicutes</taxon>
        <taxon>Selenomonadales</taxon>
        <taxon>Sporomusaceae</taxon>
        <taxon>Sporomusa</taxon>
    </lineage>
</organism>
<evidence type="ECO:0000313" key="4">
    <source>
        <dbReference type="Proteomes" id="UP000216052"/>
    </source>
</evidence>
<feature type="domain" description="Ferrous iron transporter FeoA-like" evidence="2">
    <location>
        <begin position="1"/>
        <end position="71"/>
    </location>
</feature>
<name>A0ABZ3JBP7_SPOA4</name>
<evidence type="ECO:0000259" key="2">
    <source>
        <dbReference type="SMART" id="SM00899"/>
    </source>
</evidence>
<dbReference type="EMBL" id="CP155571">
    <property type="protein sequence ID" value="XFO75236.1"/>
    <property type="molecule type" value="Genomic_DNA"/>
</dbReference>
<proteinExistence type="predicted"/>
<protein>
    <recommendedName>
        <fullName evidence="2">Ferrous iron transporter FeoA-like domain-containing protein</fullName>
    </recommendedName>
</protein>
<sequence>MTLAQAKRGQRLLIAAIPNPTIRAQAIRFGIAEGAEVECFEKLPAGPVVVGRGKQEIAIGRRLAENIEVQLAG</sequence>
<keyword evidence="1" id="KW-0408">Iron</keyword>
<dbReference type="RefSeq" id="WP_093792349.1">
    <property type="nucleotide sequence ID" value="NZ_CP155571.1"/>
</dbReference>
<dbReference type="SUPFAM" id="SSF50037">
    <property type="entry name" value="C-terminal domain of transcriptional repressors"/>
    <property type="match status" value="1"/>
</dbReference>
<dbReference type="Pfam" id="PF04023">
    <property type="entry name" value="FeoA"/>
    <property type="match status" value="1"/>
</dbReference>
<dbReference type="Gene3D" id="2.30.30.90">
    <property type="match status" value="1"/>
</dbReference>
<reference evidence="3" key="1">
    <citation type="submission" date="2024-05" db="EMBL/GenBank/DDBJ databases">
        <title>Isolation and characterization of Sporomusa carbonis sp. nov., a carboxydotrophic hydrogenogen in the genus of Sporomusa isolated from a charcoal burning pile.</title>
        <authorList>
            <person name="Boeer T."/>
            <person name="Rosenbaum F."/>
            <person name="Eysell L."/>
            <person name="Mueller V."/>
            <person name="Daniel R."/>
            <person name="Poehlein A."/>
        </authorList>
    </citation>
    <scope>NUCLEOTIDE SEQUENCE [LARGE SCALE GENOMIC DNA]</scope>
    <source>
        <strain evidence="3">DSM 3132</strain>
    </source>
</reference>
<evidence type="ECO:0000313" key="3">
    <source>
        <dbReference type="EMBL" id="XFO75236.1"/>
    </source>
</evidence>
<accession>A0ABZ3JBP7</accession>
<dbReference type="InterPro" id="IPR038157">
    <property type="entry name" value="FeoA_core_dom"/>
</dbReference>
<dbReference type="Proteomes" id="UP000216052">
    <property type="component" value="Chromosome"/>
</dbReference>
<evidence type="ECO:0000256" key="1">
    <source>
        <dbReference type="ARBA" id="ARBA00023004"/>
    </source>
</evidence>